<dbReference type="GO" id="GO:0000324">
    <property type="term" value="C:fungal-type vacuole"/>
    <property type="evidence" value="ECO:0007669"/>
    <property type="project" value="TreeGrafter"/>
</dbReference>
<dbReference type="InterPro" id="IPR018202">
    <property type="entry name" value="Ser_caboxypep_ser_AS"/>
</dbReference>
<accession>A0A0W0FFD0</accession>
<organism evidence="7 8">
    <name type="scientific">Moniliophthora roreri</name>
    <name type="common">Frosty pod rot fungus</name>
    <name type="synonym">Monilia roreri</name>
    <dbReference type="NCBI Taxonomy" id="221103"/>
    <lineage>
        <taxon>Eukaryota</taxon>
        <taxon>Fungi</taxon>
        <taxon>Dikarya</taxon>
        <taxon>Basidiomycota</taxon>
        <taxon>Agaricomycotina</taxon>
        <taxon>Agaricomycetes</taxon>
        <taxon>Agaricomycetidae</taxon>
        <taxon>Agaricales</taxon>
        <taxon>Marasmiineae</taxon>
        <taxon>Marasmiaceae</taxon>
        <taxon>Moniliophthora</taxon>
    </lineage>
</organism>
<dbReference type="InterPro" id="IPR029058">
    <property type="entry name" value="AB_hydrolase_fold"/>
</dbReference>
<comment type="caution">
    <text evidence="7">The sequence shown here is derived from an EMBL/GenBank/DDBJ whole genome shotgun (WGS) entry which is preliminary data.</text>
</comment>
<name>A0A0W0FFD0_MONRR</name>
<feature type="signal peptide" evidence="6">
    <location>
        <begin position="1"/>
        <end position="17"/>
    </location>
</feature>
<keyword evidence="4 6" id="KW-0378">Hydrolase</keyword>
<dbReference type="GO" id="GO:0004185">
    <property type="term" value="F:serine-type carboxypeptidase activity"/>
    <property type="evidence" value="ECO:0007669"/>
    <property type="project" value="UniProtKB-UniRule"/>
</dbReference>
<dbReference type="Proteomes" id="UP000054988">
    <property type="component" value="Unassembled WGS sequence"/>
</dbReference>
<evidence type="ECO:0000256" key="2">
    <source>
        <dbReference type="ARBA" id="ARBA00022645"/>
    </source>
</evidence>
<dbReference type="PANTHER" id="PTHR11802">
    <property type="entry name" value="SERINE PROTEASE FAMILY S10 SERINE CARBOXYPEPTIDASE"/>
    <property type="match status" value="1"/>
</dbReference>
<evidence type="ECO:0000256" key="3">
    <source>
        <dbReference type="ARBA" id="ARBA00022670"/>
    </source>
</evidence>
<dbReference type="GO" id="GO:0006508">
    <property type="term" value="P:proteolysis"/>
    <property type="evidence" value="ECO:0007669"/>
    <property type="project" value="UniProtKB-KW"/>
</dbReference>
<dbReference type="PANTHER" id="PTHR11802:SF452">
    <property type="entry name" value="CARBOXYPEPTIDASE"/>
    <property type="match status" value="1"/>
</dbReference>
<comment type="similarity">
    <text evidence="1 6">Belongs to the peptidase S10 family.</text>
</comment>
<keyword evidence="6" id="KW-0732">Signal</keyword>
<keyword evidence="2 6" id="KW-0121">Carboxypeptidase</keyword>
<evidence type="ECO:0000313" key="7">
    <source>
        <dbReference type="EMBL" id="KTB35037.1"/>
    </source>
</evidence>
<dbReference type="EMBL" id="LATX01002019">
    <property type="protein sequence ID" value="KTB35037.1"/>
    <property type="molecule type" value="Genomic_DNA"/>
</dbReference>
<proteinExistence type="inferred from homology"/>
<dbReference type="SUPFAM" id="SSF53474">
    <property type="entry name" value="alpha/beta-Hydrolases"/>
    <property type="match status" value="1"/>
</dbReference>
<evidence type="ECO:0000256" key="5">
    <source>
        <dbReference type="ARBA" id="ARBA00023180"/>
    </source>
</evidence>
<feature type="chain" id="PRO_5006774278" description="Carboxypeptidase" evidence="6">
    <location>
        <begin position="18"/>
        <end position="468"/>
    </location>
</feature>
<evidence type="ECO:0000256" key="4">
    <source>
        <dbReference type="ARBA" id="ARBA00022801"/>
    </source>
</evidence>
<dbReference type="Pfam" id="PF00450">
    <property type="entry name" value="Peptidase_S10"/>
    <property type="match status" value="1"/>
</dbReference>
<dbReference type="PROSITE" id="PS00131">
    <property type="entry name" value="CARBOXYPEPT_SER_SER"/>
    <property type="match status" value="1"/>
</dbReference>
<gene>
    <name evidence="7" type="ORF">WG66_12371</name>
</gene>
<dbReference type="AlphaFoldDB" id="A0A0W0FFD0"/>
<dbReference type="InterPro" id="IPR001563">
    <property type="entry name" value="Peptidase_S10"/>
</dbReference>
<keyword evidence="5" id="KW-0325">Glycoprotein</keyword>
<reference evidence="7 8" key="1">
    <citation type="submission" date="2015-12" db="EMBL/GenBank/DDBJ databases">
        <title>Draft genome sequence of Moniliophthora roreri, the causal agent of frosty pod rot of cacao.</title>
        <authorList>
            <person name="Aime M.C."/>
            <person name="Diaz-Valderrama J.R."/>
            <person name="Kijpornyongpan T."/>
            <person name="Phillips-Mora W."/>
        </authorList>
    </citation>
    <scope>NUCLEOTIDE SEQUENCE [LARGE SCALE GENOMIC DNA]</scope>
    <source>
        <strain evidence="7 8">MCA 2952</strain>
    </source>
</reference>
<dbReference type="Gene3D" id="3.40.50.1820">
    <property type="entry name" value="alpha/beta hydrolase"/>
    <property type="match status" value="1"/>
</dbReference>
<dbReference type="eggNOG" id="KOG1282">
    <property type="taxonomic scope" value="Eukaryota"/>
</dbReference>
<keyword evidence="3 6" id="KW-0645">Protease</keyword>
<evidence type="ECO:0000256" key="6">
    <source>
        <dbReference type="RuleBase" id="RU361156"/>
    </source>
</evidence>
<dbReference type="EC" id="3.4.16.-" evidence="6"/>
<sequence>MKFTWGVLLTSFSAVYSLYAPEQEFLDPEAGKYGQNNLPYEIVTHPSFNNHRIRIVQPKLCDPDVKQYSGYLDISQSKHLFFWFFESRKNPQDAPFLLWLSGGPACSSFAAMLMELGPCNVVDEGHNVSYNPFSWTESANVPFLDQPVNVGYSYDDHYGSTVNTSSVGAQDVYAFFQLFFHRFPEYSIQPFHVAGESYGGVHAPHIASVMHKHNKQLASAPKLKHINLASLILVNGLTNPRIQYPSIRNYACGDGPYPVLDPSDDDCAALQTPTGICVQLTQQCYEKPSRYTCEPASVYCEATVLAPIFTVGMNPYDVRKSCDPSVNPQRSYSAVNWNLNREMSATGEGMANTASLVPELINDGVRLLVYAGDADGLVTNYIGKECWVEALENQFHGEFLAAKSLPWVDSVTGRVAGEVRSAGGDGLTAGNVTFVRVYEAGHLVPHDQPEAALDLITRWTKNIPLSNT</sequence>
<evidence type="ECO:0000256" key="1">
    <source>
        <dbReference type="ARBA" id="ARBA00009431"/>
    </source>
</evidence>
<evidence type="ECO:0000313" key="8">
    <source>
        <dbReference type="Proteomes" id="UP000054988"/>
    </source>
</evidence>
<protein>
    <recommendedName>
        <fullName evidence="6">Carboxypeptidase</fullName>
        <ecNumber evidence="6">3.4.16.-</ecNumber>
    </recommendedName>
</protein>
<dbReference type="PRINTS" id="PR00724">
    <property type="entry name" value="CRBOXYPTASEC"/>
</dbReference>